<dbReference type="GO" id="GO:0005667">
    <property type="term" value="C:transcription regulator complex"/>
    <property type="evidence" value="ECO:0007669"/>
    <property type="project" value="InterPro"/>
</dbReference>
<organism evidence="2 3">
    <name type="scientific">Pogonomyrmex barbatus</name>
    <name type="common">red harvester ant</name>
    <dbReference type="NCBI Taxonomy" id="144034"/>
    <lineage>
        <taxon>Eukaryota</taxon>
        <taxon>Metazoa</taxon>
        <taxon>Ecdysozoa</taxon>
        <taxon>Arthropoda</taxon>
        <taxon>Hexapoda</taxon>
        <taxon>Insecta</taxon>
        <taxon>Pterygota</taxon>
        <taxon>Neoptera</taxon>
        <taxon>Endopterygota</taxon>
        <taxon>Hymenoptera</taxon>
        <taxon>Apocrita</taxon>
        <taxon>Aculeata</taxon>
        <taxon>Formicoidea</taxon>
        <taxon>Formicidae</taxon>
        <taxon>Myrmicinae</taxon>
        <taxon>Pogonomyrmex</taxon>
    </lineage>
</organism>
<dbReference type="Pfam" id="PF00010">
    <property type="entry name" value="HLH"/>
    <property type="match status" value="1"/>
</dbReference>
<accession>A0A6I9W0A2</accession>
<dbReference type="KEGG" id="pbar:105423650"/>
<dbReference type="SMART" id="SM00353">
    <property type="entry name" value="HLH"/>
    <property type="match status" value="1"/>
</dbReference>
<dbReference type="GO" id="GO:0003700">
    <property type="term" value="F:DNA-binding transcription factor activity"/>
    <property type="evidence" value="ECO:0007669"/>
    <property type="project" value="InterPro"/>
</dbReference>
<dbReference type="RefSeq" id="XP_011631775.1">
    <property type="nucleotide sequence ID" value="XM_011633473.2"/>
</dbReference>
<dbReference type="PANTHER" id="PTHR23042">
    <property type="entry name" value="CIRCADIAN PROTEIN CLOCK/ARNT/BMAL/PAS"/>
    <property type="match status" value="1"/>
</dbReference>
<dbReference type="GO" id="GO:0046983">
    <property type="term" value="F:protein dimerization activity"/>
    <property type="evidence" value="ECO:0007669"/>
    <property type="project" value="InterPro"/>
</dbReference>
<name>A0A6I9W0A2_9HYME</name>
<evidence type="ECO:0000313" key="3">
    <source>
        <dbReference type="RefSeq" id="XP_011631775.1"/>
    </source>
</evidence>
<dbReference type="PROSITE" id="PS50888">
    <property type="entry name" value="BHLH"/>
    <property type="match status" value="1"/>
</dbReference>
<sequence>MYLEVYGMWQQQQPQQQQAYLRSLPPQHPQQQALHQGIIGMDNRAHQQHHQHHRATVMDLPVPSNPRASRNMAEKQRRDNLNANISTMATLVPSVAGSSRRMDKISILRLATAFLRTRYTLGSGSMNFLPSQFNDQFDLEQFFVDHLIDSGGFFLIVTATGKIVYVSRQVEQHLGHVQVSFPHHFPHHVMRRMISINVTEDRNFIFFFELFILINCLKIADILPLGKNVF</sequence>
<evidence type="ECO:0000313" key="2">
    <source>
        <dbReference type="Proteomes" id="UP000504615"/>
    </source>
</evidence>
<dbReference type="InterPro" id="IPR036638">
    <property type="entry name" value="HLH_DNA-bd_sf"/>
</dbReference>
<dbReference type="InterPro" id="IPR050933">
    <property type="entry name" value="Circadian_TF"/>
</dbReference>
<proteinExistence type="predicted"/>
<dbReference type="OrthoDB" id="7700713at2759"/>
<protein>
    <submittedName>
        <fullName evidence="3">Aryl hydrocarbon receptor nuclear translocator-like protein 1 isoform X1</fullName>
    </submittedName>
</protein>
<dbReference type="Gene3D" id="3.30.450.20">
    <property type="entry name" value="PAS domain"/>
    <property type="match status" value="1"/>
</dbReference>
<dbReference type="CDD" id="cd11391">
    <property type="entry name" value="bHLH_PAS"/>
    <property type="match status" value="1"/>
</dbReference>
<dbReference type="Proteomes" id="UP000504615">
    <property type="component" value="Unplaced"/>
</dbReference>
<reference evidence="3" key="1">
    <citation type="submission" date="2025-08" db="UniProtKB">
        <authorList>
            <consortium name="RefSeq"/>
        </authorList>
    </citation>
    <scope>IDENTIFICATION</scope>
</reference>
<dbReference type="InterPro" id="IPR011598">
    <property type="entry name" value="bHLH_dom"/>
</dbReference>
<dbReference type="GO" id="GO:0045944">
    <property type="term" value="P:positive regulation of transcription by RNA polymerase II"/>
    <property type="evidence" value="ECO:0007669"/>
    <property type="project" value="UniProtKB-ARBA"/>
</dbReference>
<feature type="domain" description="BHLH" evidence="1">
    <location>
        <begin position="65"/>
        <end position="118"/>
    </location>
</feature>
<dbReference type="SUPFAM" id="SSF47459">
    <property type="entry name" value="HLH, helix-loop-helix DNA-binding domain"/>
    <property type="match status" value="1"/>
</dbReference>
<dbReference type="InterPro" id="IPR001067">
    <property type="entry name" value="Nuc_translocat"/>
</dbReference>
<dbReference type="PRINTS" id="PR00785">
    <property type="entry name" value="NCTRNSLOCATR"/>
</dbReference>
<dbReference type="GeneID" id="105423650"/>
<gene>
    <name evidence="3" type="primary">LOC105423650</name>
</gene>
<keyword evidence="2" id="KW-1185">Reference proteome</keyword>
<dbReference type="Gene3D" id="4.10.280.10">
    <property type="entry name" value="Helix-loop-helix DNA-binding domain"/>
    <property type="match status" value="1"/>
</dbReference>
<dbReference type="GO" id="GO:0005634">
    <property type="term" value="C:nucleus"/>
    <property type="evidence" value="ECO:0007669"/>
    <property type="project" value="InterPro"/>
</dbReference>
<dbReference type="GO" id="GO:0005737">
    <property type="term" value="C:cytoplasm"/>
    <property type="evidence" value="ECO:0007669"/>
    <property type="project" value="InterPro"/>
</dbReference>
<dbReference type="AlphaFoldDB" id="A0A6I9W0A2"/>
<evidence type="ECO:0000259" key="1">
    <source>
        <dbReference type="PROSITE" id="PS50888"/>
    </source>
</evidence>